<dbReference type="GO" id="GO:0005509">
    <property type="term" value="F:calcium ion binding"/>
    <property type="evidence" value="ECO:0007669"/>
    <property type="project" value="UniProtKB-UniRule"/>
</dbReference>
<dbReference type="InterPro" id="IPR050174">
    <property type="entry name" value="Protocadherin/Cadherin-CA"/>
</dbReference>
<evidence type="ECO:0000313" key="17">
    <source>
        <dbReference type="Proteomes" id="UP001181693"/>
    </source>
</evidence>
<keyword evidence="17" id="KW-1185">Reference proteome</keyword>
<dbReference type="SUPFAM" id="SSF49313">
    <property type="entry name" value="Cadherin-like"/>
    <property type="match status" value="5"/>
</dbReference>
<dbReference type="PRINTS" id="PR00205">
    <property type="entry name" value="CADHERIN"/>
</dbReference>
<dbReference type="InterPro" id="IPR013164">
    <property type="entry name" value="Cadherin_N"/>
</dbReference>
<keyword evidence="3 13" id="KW-0812">Transmembrane</keyword>
<dbReference type="PROSITE" id="PS00232">
    <property type="entry name" value="CADHERIN_1"/>
    <property type="match status" value="4"/>
</dbReference>
<evidence type="ECO:0000256" key="1">
    <source>
        <dbReference type="ARBA" id="ARBA00004251"/>
    </source>
</evidence>
<evidence type="ECO:0000256" key="4">
    <source>
        <dbReference type="ARBA" id="ARBA00022729"/>
    </source>
</evidence>
<dbReference type="GO" id="GO:0005886">
    <property type="term" value="C:plasma membrane"/>
    <property type="evidence" value="ECO:0007669"/>
    <property type="project" value="UniProtKB-SubCell"/>
</dbReference>
<gene>
    <name evidence="16" type="ORF">GDO54_018224</name>
</gene>
<feature type="signal peptide" evidence="14">
    <location>
        <begin position="1"/>
        <end position="22"/>
    </location>
</feature>
<dbReference type="AlphaFoldDB" id="A0AAV2ZT30"/>
<organism evidence="16 17">
    <name type="scientific">Pyxicephalus adspersus</name>
    <name type="common">African bullfrog</name>
    <dbReference type="NCBI Taxonomy" id="30357"/>
    <lineage>
        <taxon>Eukaryota</taxon>
        <taxon>Metazoa</taxon>
        <taxon>Chordata</taxon>
        <taxon>Craniata</taxon>
        <taxon>Vertebrata</taxon>
        <taxon>Euteleostomi</taxon>
        <taxon>Amphibia</taxon>
        <taxon>Batrachia</taxon>
        <taxon>Anura</taxon>
        <taxon>Neobatrachia</taxon>
        <taxon>Ranoidea</taxon>
        <taxon>Pyxicephalidae</taxon>
        <taxon>Pyxicephalinae</taxon>
        <taxon>Pyxicephalus</taxon>
    </lineage>
</organism>
<dbReference type="Pfam" id="PF08266">
    <property type="entry name" value="Cadherin_2"/>
    <property type="match status" value="1"/>
</dbReference>
<dbReference type="SMART" id="SM00112">
    <property type="entry name" value="CA"/>
    <property type="match status" value="6"/>
</dbReference>
<keyword evidence="9 13" id="KW-0472">Membrane</keyword>
<evidence type="ECO:0000256" key="13">
    <source>
        <dbReference type="SAM" id="Phobius"/>
    </source>
</evidence>
<comment type="subcellular location">
    <subcellularLocation>
        <location evidence="1">Cell membrane</location>
        <topology evidence="1">Single-pass type I membrane protein</topology>
    </subcellularLocation>
</comment>
<evidence type="ECO:0000256" key="6">
    <source>
        <dbReference type="ARBA" id="ARBA00022837"/>
    </source>
</evidence>
<sequence>MLSFLPVRLLLLSSLLSAFCFGKTIYLHTNEEEAIGTVIAILSQHSKFNSTENPATNFRLTKESNSSFIHVRENDGQLTIGKRIDREKICRDSSNCVLSLDMVSFSKDQFQLFHVKVEVRDINDHIPHFPNPELHLDVSETALVGTRIPLQMAIDEDIGLNSVQDYLITGNNHFGIDIQTRADGLKYAELILLKELDRETKSFYTLELVASDGGSPPLSGSTKVNIRVLDFNDNTPVFEKSSFTVNLLEDAPVGYQLLELIAIDYDEGINGEVIYGFSAQVSQEVRQLFKIDPTTGTITLAGKVDFETKHLYEFDVQAQDMGPNPLTTTCKVTVHIVDVNDNAPAITLTPLTSSSMGVAYITEAAAEDSYIALITVEDKDFGINGQVHCTLLGHDHFRLQKANKNSFTIVTTSLLDREQIAEYNLTVVAEDLGVPSLKTTKKFIIKVIDENDNAPSFAKSLYEESIGENNVPGSYITTIVANDPDQGKNGKVSYRLLDGKIMGQSLSTFVVIDIDSGILRAVRSLDYEKIKEINLEIEASDHGVPNLSTRTKLKLKILDRNDNPPVILYPLLDNGSADVLLPTMAPQNYLVLKVKAVDEDELLNAKLIYTIQEDKNKIFTINRESGEISLRRTINPTQDVDLSIVVAVHDSGRPSLSCNATIKFILTDTAPSNLGVVSMQSENNKQKKLDLSIVFIAVLSGGCTLMLVAILFVAFSCKRRNGHSKQEPQESEREAEDQLLSTTSVPKDSSSTSIVSCQMSINIDSERFSLASSRDQNRNLHSASTQLSGKDSGKGDSDFNDSASDTSGECVRRGNVLPPQEHTGALYHENAVACHDADSRILQRNNSSLYSGHYTIRYQREYAVSYSMPPSYYNTYHPRGQSTPNPQYGRDDTHYHVSHQPARAEYQRDLPYCSATLAPSRTYRGPQQFHYSREAPFEVRPSKMTSNL</sequence>
<dbReference type="Pfam" id="PF00028">
    <property type="entry name" value="Cadherin"/>
    <property type="match status" value="5"/>
</dbReference>
<evidence type="ECO:0000256" key="12">
    <source>
        <dbReference type="SAM" id="MobiDB-lite"/>
    </source>
</evidence>
<evidence type="ECO:0000256" key="11">
    <source>
        <dbReference type="PROSITE-ProRule" id="PRU00043"/>
    </source>
</evidence>
<proteinExistence type="predicted"/>
<feature type="domain" description="Cadherin" evidence="15">
    <location>
        <begin position="353"/>
        <end position="457"/>
    </location>
</feature>
<dbReference type="InterPro" id="IPR020894">
    <property type="entry name" value="Cadherin_CS"/>
</dbReference>
<evidence type="ECO:0000256" key="9">
    <source>
        <dbReference type="ARBA" id="ARBA00023136"/>
    </source>
</evidence>
<feature type="compositionally biased region" description="Polar residues" evidence="12">
    <location>
        <begin position="772"/>
        <end position="789"/>
    </location>
</feature>
<keyword evidence="7" id="KW-0130">Cell adhesion</keyword>
<accession>A0AAV2ZT30</accession>
<reference evidence="16" key="1">
    <citation type="thesis" date="2020" institute="ProQuest LLC" country="789 East Eisenhower Parkway, Ann Arbor, MI, USA">
        <title>Comparative Genomics and Chromosome Evolution.</title>
        <authorList>
            <person name="Mudd A.B."/>
        </authorList>
    </citation>
    <scope>NUCLEOTIDE SEQUENCE</scope>
    <source>
        <strain evidence="16">1538</strain>
        <tissue evidence="16">Blood</tissue>
    </source>
</reference>
<feature type="chain" id="PRO_5043371339" description="Cadherin domain-containing protein" evidence="14">
    <location>
        <begin position="23"/>
        <end position="948"/>
    </location>
</feature>
<evidence type="ECO:0000259" key="15">
    <source>
        <dbReference type="PROSITE" id="PS50268"/>
    </source>
</evidence>
<keyword evidence="10" id="KW-0325">Glycoprotein</keyword>
<evidence type="ECO:0000256" key="7">
    <source>
        <dbReference type="ARBA" id="ARBA00022889"/>
    </source>
</evidence>
<keyword evidence="6 11" id="KW-0106">Calcium</keyword>
<feature type="region of interest" description="Disordered" evidence="12">
    <location>
        <begin position="772"/>
        <end position="817"/>
    </location>
</feature>
<dbReference type="Gene3D" id="2.60.40.60">
    <property type="entry name" value="Cadherins"/>
    <property type="match status" value="6"/>
</dbReference>
<evidence type="ECO:0000256" key="3">
    <source>
        <dbReference type="ARBA" id="ARBA00022692"/>
    </source>
</evidence>
<keyword evidence="5" id="KW-0677">Repeat</keyword>
<keyword evidence="2" id="KW-1003">Cell membrane</keyword>
<dbReference type="PANTHER" id="PTHR24028:SF46">
    <property type="entry name" value="PROTOCADHERIN-8"/>
    <property type="match status" value="1"/>
</dbReference>
<dbReference type="GO" id="GO:0007156">
    <property type="term" value="P:homophilic cell adhesion via plasma membrane adhesion molecules"/>
    <property type="evidence" value="ECO:0007669"/>
    <property type="project" value="InterPro"/>
</dbReference>
<feature type="domain" description="Cadherin" evidence="15">
    <location>
        <begin position="458"/>
        <end position="567"/>
    </location>
</feature>
<feature type="region of interest" description="Disordered" evidence="12">
    <location>
        <begin position="722"/>
        <end position="753"/>
    </location>
</feature>
<dbReference type="InterPro" id="IPR002126">
    <property type="entry name" value="Cadherin-like_dom"/>
</dbReference>
<dbReference type="FunFam" id="2.60.40.60:FF:000003">
    <property type="entry name" value="Protocadherin alpha 2"/>
    <property type="match status" value="1"/>
</dbReference>
<evidence type="ECO:0000256" key="2">
    <source>
        <dbReference type="ARBA" id="ARBA00022475"/>
    </source>
</evidence>
<evidence type="ECO:0000313" key="16">
    <source>
        <dbReference type="EMBL" id="DBA21614.1"/>
    </source>
</evidence>
<comment type="caution">
    <text evidence="16">The sequence shown here is derived from an EMBL/GenBank/DDBJ whole genome shotgun (WGS) entry which is preliminary data.</text>
</comment>
<dbReference type="FunFam" id="2.60.40.60:FF:000007">
    <property type="entry name" value="Protocadherin alpha 2"/>
    <property type="match status" value="1"/>
</dbReference>
<feature type="domain" description="Cadherin" evidence="15">
    <location>
        <begin position="130"/>
        <end position="238"/>
    </location>
</feature>
<dbReference type="FunFam" id="2.60.40.60:FF:000001">
    <property type="entry name" value="Protocadherin alpha 2"/>
    <property type="match status" value="1"/>
</dbReference>
<dbReference type="PANTHER" id="PTHR24028">
    <property type="entry name" value="CADHERIN-87A"/>
    <property type="match status" value="1"/>
</dbReference>
<evidence type="ECO:0000256" key="14">
    <source>
        <dbReference type="SAM" id="SignalP"/>
    </source>
</evidence>
<dbReference type="EMBL" id="DYDO01000007">
    <property type="protein sequence ID" value="DBA21614.1"/>
    <property type="molecule type" value="Genomic_DNA"/>
</dbReference>
<feature type="transmembrane region" description="Helical" evidence="13">
    <location>
        <begin position="691"/>
        <end position="715"/>
    </location>
</feature>
<name>A0AAV2ZT30_PYXAD</name>
<dbReference type="PROSITE" id="PS50268">
    <property type="entry name" value="CADHERIN_2"/>
    <property type="match status" value="6"/>
</dbReference>
<dbReference type="FunFam" id="2.60.40.60:FF:000004">
    <property type="entry name" value="Protocadherin 1 gamma 2"/>
    <property type="match status" value="1"/>
</dbReference>
<dbReference type="CDD" id="cd11304">
    <property type="entry name" value="Cadherin_repeat"/>
    <property type="match status" value="6"/>
</dbReference>
<feature type="domain" description="Cadherin" evidence="15">
    <location>
        <begin position="239"/>
        <end position="346"/>
    </location>
</feature>
<protein>
    <recommendedName>
        <fullName evidence="15">Cadherin domain-containing protein</fullName>
    </recommendedName>
</protein>
<evidence type="ECO:0000256" key="10">
    <source>
        <dbReference type="ARBA" id="ARBA00023180"/>
    </source>
</evidence>
<dbReference type="Proteomes" id="UP001181693">
    <property type="component" value="Unassembled WGS sequence"/>
</dbReference>
<feature type="compositionally biased region" description="Polar residues" evidence="12">
    <location>
        <begin position="739"/>
        <end position="753"/>
    </location>
</feature>
<feature type="domain" description="Cadherin" evidence="15">
    <location>
        <begin position="591"/>
        <end position="677"/>
    </location>
</feature>
<evidence type="ECO:0000256" key="5">
    <source>
        <dbReference type="ARBA" id="ARBA00022737"/>
    </source>
</evidence>
<feature type="domain" description="Cadherin" evidence="15">
    <location>
        <begin position="31"/>
        <end position="129"/>
    </location>
</feature>
<keyword evidence="8 13" id="KW-1133">Transmembrane helix</keyword>
<dbReference type="FunFam" id="2.60.40.60:FF:000002">
    <property type="entry name" value="Protocadherin alpha 2"/>
    <property type="match status" value="1"/>
</dbReference>
<keyword evidence="4 14" id="KW-0732">Signal</keyword>
<evidence type="ECO:0000256" key="8">
    <source>
        <dbReference type="ARBA" id="ARBA00022989"/>
    </source>
</evidence>
<dbReference type="InterPro" id="IPR015919">
    <property type="entry name" value="Cadherin-like_sf"/>
</dbReference>